<dbReference type="GO" id="GO:0000145">
    <property type="term" value="C:exocyst"/>
    <property type="evidence" value="ECO:0007669"/>
    <property type="project" value="InterPro"/>
</dbReference>
<dbReference type="EMBL" id="FN653025">
    <property type="protein sequence ID" value="CBY18390.1"/>
    <property type="molecule type" value="Genomic_DNA"/>
</dbReference>
<evidence type="ECO:0000313" key="8">
    <source>
        <dbReference type="Proteomes" id="UP000001307"/>
    </source>
</evidence>
<keyword evidence="4 5" id="KW-0175">Coiled coil</keyword>
<evidence type="ECO:0000313" key="7">
    <source>
        <dbReference type="EMBL" id="CBY18390.1"/>
    </source>
</evidence>
<dbReference type="InParanoid" id="E4X521"/>
<dbReference type="AlphaFoldDB" id="E4X521"/>
<proteinExistence type="inferred from homology"/>
<dbReference type="InterPro" id="IPR048628">
    <property type="entry name" value="Sec3_C"/>
</dbReference>
<keyword evidence="3" id="KW-0268">Exocytosis</keyword>
<reference evidence="7 8" key="1">
    <citation type="journal article" date="2010" name="Science">
        <title>Plasticity of animal genome architecture unmasked by rapid evolution of a pelagic tunicate.</title>
        <authorList>
            <person name="Denoeud F."/>
            <person name="Henriet S."/>
            <person name="Mungpakdee S."/>
            <person name="Aury J.M."/>
            <person name="Da Silva C."/>
            <person name="Brinkmann H."/>
            <person name="Mikhaleva J."/>
            <person name="Olsen L.C."/>
            <person name="Jubin C."/>
            <person name="Canestro C."/>
            <person name="Bouquet J.M."/>
            <person name="Danks G."/>
            <person name="Poulain J."/>
            <person name="Campsteijn C."/>
            <person name="Adamski M."/>
            <person name="Cross I."/>
            <person name="Yadetie F."/>
            <person name="Muffato M."/>
            <person name="Louis A."/>
            <person name="Butcher S."/>
            <person name="Tsagkogeorga G."/>
            <person name="Konrad A."/>
            <person name="Singh S."/>
            <person name="Jensen M.F."/>
            <person name="Cong E.H."/>
            <person name="Eikeseth-Otteraa H."/>
            <person name="Noel B."/>
            <person name="Anthouard V."/>
            <person name="Porcel B.M."/>
            <person name="Kachouri-Lafond R."/>
            <person name="Nishino A."/>
            <person name="Ugolini M."/>
            <person name="Chourrout P."/>
            <person name="Nishida H."/>
            <person name="Aasland R."/>
            <person name="Huzurbazar S."/>
            <person name="Westhof E."/>
            <person name="Delsuc F."/>
            <person name="Lehrach H."/>
            <person name="Reinhardt R."/>
            <person name="Weissenbach J."/>
            <person name="Roy S.W."/>
            <person name="Artiguenave F."/>
            <person name="Postlethwait J.H."/>
            <person name="Manak J.R."/>
            <person name="Thompson E.M."/>
            <person name="Jaillon O."/>
            <person name="Du Pasquier L."/>
            <person name="Boudinot P."/>
            <person name="Liberles D.A."/>
            <person name="Volff J.N."/>
            <person name="Philippe H."/>
            <person name="Lenhard B."/>
            <person name="Roest Crollius H."/>
            <person name="Wincker P."/>
            <person name="Chourrout D."/>
        </authorList>
    </citation>
    <scope>NUCLEOTIDE SEQUENCE [LARGE SCALE GENOMIC DNA]</scope>
</reference>
<organism evidence="7 8">
    <name type="scientific">Oikopleura dioica</name>
    <name type="common">Tunicate</name>
    <dbReference type="NCBI Taxonomy" id="34765"/>
    <lineage>
        <taxon>Eukaryota</taxon>
        <taxon>Metazoa</taxon>
        <taxon>Chordata</taxon>
        <taxon>Tunicata</taxon>
        <taxon>Appendicularia</taxon>
        <taxon>Copelata</taxon>
        <taxon>Oikopleuridae</taxon>
        <taxon>Oikopleura</taxon>
    </lineage>
</organism>
<protein>
    <recommendedName>
        <fullName evidence="6">Exocyst complex component Sec3 PIP2-binding N-terminal domain-containing protein</fullName>
    </recommendedName>
</protein>
<dbReference type="Pfam" id="PF09763">
    <property type="entry name" value="Sec3_CC"/>
    <property type="match status" value="1"/>
</dbReference>
<comment type="similarity">
    <text evidence="1">Belongs to the SEC3 family.</text>
</comment>
<dbReference type="InterPro" id="IPR019160">
    <property type="entry name" value="Sec3_CC"/>
</dbReference>
<dbReference type="Gene3D" id="2.30.29.90">
    <property type="match status" value="1"/>
</dbReference>
<gene>
    <name evidence="7" type="ORF">GSOID_T00002246001</name>
</gene>
<dbReference type="InterPro" id="IPR028258">
    <property type="entry name" value="Sec3-PIP2_bind"/>
</dbReference>
<dbReference type="GO" id="GO:0005886">
    <property type="term" value="C:plasma membrane"/>
    <property type="evidence" value="ECO:0007669"/>
    <property type="project" value="TreeGrafter"/>
</dbReference>
<feature type="coiled-coil region" evidence="5">
    <location>
        <begin position="205"/>
        <end position="239"/>
    </location>
</feature>
<dbReference type="OrthoDB" id="27109at2759"/>
<dbReference type="GO" id="GO:0005546">
    <property type="term" value="F:phosphatidylinositol-4,5-bisphosphate binding"/>
    <property type="evidence" value="ECO:0007669"/>
    <property type="project" value="TreeGrafter"/>
</dbReference>
<feature type="domain" description="Exocyst complex component Sec3 PIP2-binding N-terminal" evidence="6">
    <location>
        <begin position="32"/>
        <end position="121"/>
    </location>
</feature>
<evidence type="ECO:0000256" key="3">
    <source>
        <dbReference type="ARBA" id="ARBA00022483"/>
    </source>
</evidence>
<evidence type="ECO:0000256" key="1">
    <source>
        <dbReference type="ARBA" id="ARBA00006518"/>
    </source>
</evidence>
<evidence type="ECO:0000256" key="5">
    <source>
        <dbReference type="SAM" id="Coils"/>
    </source>
</evidence>
<dbReference type="Pfam" id="PF20654">
    <property type="entry name" value="Sec3_C-term"/>
    <property type="match status" value="1"/>
</dbReference>
<keyword evidence="8" id="KW-1185">Reference proteome</keyword>
<dbReference type="PANTHER" id="PTHR16092">
    <property type="entry name" value="SEC3/SYNTAXIN-RELATED"/>
    <property type="match status" value="1"/>
</dbReference>
<dbReference type="CDD" id="cd14683">
    <property type="entry name" value="PH-EXOC1"/>
    <property type="match status" value="1"/>
</dbReference>
<dbReference type="SMART" id="SM01313">
    <property type="entry name" value="Sec3-PIP2_bind"/>
    <property type="match status" value="1"/>
</dbReference>
<name>E4X521_OIKDI</name>
<evidence type="ECO:0000259" key="6">
    <source>
        <dbReference type="SMART" id="SM01313"/>
    </source>
</evidence>
<sequence length="893" mass="101718">MAAIRQALQRDVFTARDERLLGVVHVTKNKSKSKKNNFLCLAVTSEQPVQVSVSVVKKGARNDELYKRHIQWLLTDLKQVEASQNPTEFDLVFDKLYRWEAASESERENFLMNLVKLAKRYLSPTQLSNITFSNINVSTPDRSQVQSDDLSDARIADYQELSDVEQTDLGDILKNCEGALQNAEAFAELLQGNLSSLDGDNMTAIMKSDSDIKDLMKTLDQAINEVVRVESELERYDAMLGSIQTQMGAMKSQQSFIQISDLNQRCLISEIASIVDQLEMPKEHHKALRDADFDSSDGIKAAIAAAEHLSKAMKVELPTGLSNIASIVEQQKLFNELRAKFSKRLMKHLENRFLEQRDHVGEASDRGALKLPKHTQLHKRLMPYRPLIVWLRINDQTTFMSLVATYTESVRCVYRREIRQFRELAENSSGLGLGSSKKLSGSIKSVSKIGGSIKNLSKSTFSLTKKAKKFGSSLSINKGKGMGRSTSMASIGSGSFIIDLSAADRTRFSDTMREVLNEMEPICQEEQKFITDFFNLTAEGLYEGDSFIRFDEIDGNNEAKREQAIEAAINKEIRRLMSDIFGGESDSLEDELGQLIEFGDQLDKLNSLSLLVVLSKRVLREKVQTFLGKLLGLALVQEKVKRSFDRFVNDRIQRIDEYRPRTGEKVGILWFVKQFDDLAQLAETIFDKAERRTDLDRAYKKLLQGVLRGIEQCANSGAKTPSDVIRFQNYHHCFAVLSSLRIEALTNERKETKKLYQSCMESYAALFLGRPLEQIAIFFDGVTKEIDLERPAEEIQFMAMYNKSSLRKVIKEYPGKKVKKGLEELYLKVEKHTAEDDNRLLQVVWREMQEEFIRQYNHYDNLLQQCYSGTGIKMDFTLSDILNYFSEIASSHY</sequence>
<dbReference type="Proteomes" id="UP000001307">
    <property type="component" value="Unassembled WGS sequence"/>
</dbReference>
<accession>E4X521</accession>
<dbReference type="GO" id="GO:0006893">
    <property type="term" value="P:Golgi to plasma membrane transport"/>
    <property type="evidence" value="ECO:0007669"/>
    <property type="project" value="TreeGrafter"/>
</dbReference>
<dbReference type="Pfam" id="PF15277">
    <property type="entry name" value="Sec3-PIP2_bind"/>
    <property type="match status" value="1"/>
</dbReference>
<keyword evidence="2" id="KW-0813">Transport</keyword>
<dbReference type="GO" id="GO:0006887">
    <property type="term" value="P:exocytosis"/>
    <property type="evidence" value="ECO:0007669"/>
    <property type="project" value="UniProtKB-KW"/>
</dbReference>
<dbReference type="PANTHER" id="PTHR16092:SF14">
    <property type="entry name" value="EXOCYST COMPLEX COMPONENT 1 ISOFORM X1"/>
    <property type="match status" value="1"/>
</dbReference>
<evidence type="ECO:0000256" key="2">
    <source>
        <dbReference type="ARBA" id="ARBA00022448"/>
    </source>
</evidence>
<evidence type="ECO:0000256" key="4">
    <source>
        <dbReference type="ARBA" id="ARBA00023054"/>
    </source>
</evidence>